<dbReference type="InterPro" id="IPR010951">
    <property type="entry name" value="CM_bact"/>
</dbReference>
<dbReference type="GO" id="GO:0004106">
    <property type="term" value="F:chorismate mutase activity"/>
    <property type="evidence" value="ECO:0007669"/>
    <property type="project" value="InterPro"/>
</dbReference>
<dbReference type="PATRIC" id="fig|2702.101.peg.1122"/>
<dbReference type="InterPro" id="IPR036263">
    <property type="entry name" value="Chorismate_II_sf"/>
</dbReference>
<dbReference type="SUPFAM" id="SSF48600">
    <property type="entry name" value="Chorismate mutase II"/>
    <property type="match status" value="1"/>
</dbReference>
<dbReference type="AlphaFoldDB" id="A0A135Z3S1"/>
<keyword evidence="1" id="KW-0413">Isomerase</keyword>
<name>A0A135Z3S1_GARVA</name>
<gene>
    <name evidence="3" type="ORF">HMPREF3230_01135</name>
</gene>
<dbReference type="PANTHER" id="PTHR38041">
    <property type="entry name" value="CHORISMATE MUTASE"/>
    <property type="match status" value="1"/>
</dbReference>
<organism evidence="3 4">
    <name type="scientific">Gardnerella vaginalis</name>
    <dbReference type="NCBI Taxonomy" id="2702"/>
    <lineage>
        <taxon>Bacteria</taxon>
        <taxon>Bacillati</taxon>
        <taxon>Actinomycetota</taxon>
        <taxon>Actinomycetes</taxon>
        <taxon>Bifidobacteriales</taxon>
        <taxon>Bifidobacteriaceae</taxon>
        <taxon>Gardnerella</taxon>
    </lineage>
</organism>
<dbReference type="NCBIfam" id="TIGR01795">
    <property type="entry name" value="CM_mono_cladeE"/>
    <property type="match status" value="1"/>
</dbReference>
<evidence type="ECO:0000259" key="2">
    <source>
        <dbReference type="PROSITE" id="PS51168"/>
    </source>
</evidence>
<dbReference type="SMART" id="SM00830">
    <property type="entry name" value="CM_2"/>
    <property type="match status" value="1"/>
</dbReference>
<reference evidence="3 4" key="1">
    <citation type="submission" date="2016-02" db="EMBL/GenBank/DDBJ databases">
        <authorList>
            <person name="Wen L."/>
            <person name="He K."/>
            <person name="Yang H."/>
        </authorList>
    </citation>
    <scope>NUCLEOTIDE SEQUENCE [LARGE SCALE GENOMIC DNA]</scope>
    <source>
        <strain evidence="3 4">CMW7778B</strain>
    </source>
</reference>
<dbReference type="Proteomes" id="UP000070505">
    <property type="component" value="Unassembled WGS sequence"/>
</dbReference>
<dbReference type="Gene3D" id="1.20.59.10">
    <property type="entry name" value="Chorismate mutase"/>
    <property type="match status" value="1"/>
</dbReference>
<feature type="domain" description="Chorismate mutase" evidence="2">
    <location>
        <begin position="24"/>
        <end position="115"/>
    </location>
</feature>
<protein>
    <submittedName>
        <fullName evidence="3">Chorismate mutase</fullName>
    </submittedName>
</protein>
<dbReference type="GO" id="GO:0046417">
    <property type="term" value="P:chorismate metabolic process"/>
    <property type="evidence" value="ECO:0007669"/>
    <property type="project" value="InterPro"/>
</dbReference>
<dbReference type="InterPro" id="IPR036979">
    <property type="entry name" value="CM_dom_sf"/>
</dbReference>
<dbReference type="InterPro" id="IPR051331">
    <property type="entry name" value="Chorismate_mutase-related"/>
</dbReference>
<accession>A0A135Z3S1</accession>
<evidence type="ECO:0000313" key="3">
    <source>
        <dbReference type="EMBL" id="KXI16261.1"/>
    </source>
</evidence>
<dbReference type="GO" id="GO:0009697">
    <property type="term" value="P:salicylic acid biosynthetic process"/>
    <property type="evidence" value="ECO:0007669"/>
    <property type="project" value="TreeGrafter"/>
</dbReference>
<dbReference type="Pfam" id="PF01817">
    <property type="entry name" value="CM_2"/>
    <property type="match status" value="1"/>
</dbReference>
<dbReference type="InterPro" id="IPR002701">
    <property type="entry name" value="CM_II_prokaryot"/>
</dbReference>
<sequence length="122" mass="13804">MMSQHRFDKSSIDVCASLDDSDLADCAKRIITLRQSIDNIDNAVIYLLAERFALTNRIGSIKAQAGFAPYDSNRENEQIARLCTIAQDAGLEQSIAREYHKFVVSESKKRHKLIADRSEYAH</sequence>
<evidence type="ECO:0000313" key="4">
    <source>
        <dbReference type="Proteomes" id="UP000070505"/>
    </source>
</evidence>
<dbReference type="PANTHER" id="PTHR38041:SF1">
    <property type="entry name" value="CHORISMATE MUTASE"/>
    <property type="match status" value="1"/>
</dbReference>
<dbReference type="EMBL" id="LSRC01000048">
    <property type="protein sequence ID" value="KXI16261.1"/>
    <property type="molecule type" value="Genomic_DNA"/>
</dbReference>
<evidence type="ECO:0000256" key="1">
    <source>
        <dbReference type="ARBA" id="ARBA00023235"/>
    </source>
</evidence>
<proteinExistence type="predicted"/>
<comment type="caution">
    <text evidence="3">The sequence shown here is derived from an EMBL/GenBank/DDBJ whole genome shotgun (WGS) entry which is preliminary data.</text>
</comment>
<dbReference type="PROSITE" id="PS51168">
    <property type="entry name" value="CHORISMATE_MUT_2"/>
    <property type="match status" value="1"/>
</dbReference>